<name>A0A5R9DY58_9ACTN</name>
<dbReference type="AlphaFoldDB" id="A0A5R9DY58"/>
<proteinExistence type="predicted"/>
<accession>A0A5R9DY58</accession>
<feature type="compositionally biased region" description="Pro residues" evidence="1">
    <location>
        <begin position="78"/>
        <end position="98"/>
    </location>
</feature>
<keyword evidence="3" id="KW-1185">Reference proteome</keyword>
<dbReference type="OrthoDB" id="9921190at2"/>
<dbReference type="RefSeq" id="WP_138051686.1">
    <property type="nucleotide sequence ID" value="NZ_VAWE01000001.1"/>
</dbReference>
<evidence type="ECO:0000313" key="2">
    <source>
        <dbReference type="EMBL" id="TLQ42276.1"/>
    </source>
</evidence>
<evidence type="ECO:0000313" key="3">
    <source>
        <dbReference type="Proteomes" id="UP000305921"/>
    </source>
</evidence>
<organism evidence="2 3">
    <name type="scientific">Streptomyces marianii</name>
    <dbReference type="NCBI Taxonomy" id="1817406"/>
    <lineage>
        <taxon>Bacteria</taxon>
        <taxon>Bacillati</taxon>
        <taxon>Actinomycetota</taxon>
        <taxon>Actinomycetes</taxon>
        <taxon>Kitasatosporales</taxon>
        <taxon>Streptomycetaceae</taxon>
        <taxon>Streptomyces</taxon>
    </lineage>
</organism>
<comment type="caution">
    <text evidence="2">The sequence shown here is derived from an EMBL/GenBank/DDBJ whole genome shotgun (WGS) entry which is preliminary data.</text>
</comment>
<protein>
    <submittedName>
        <fullName evidence="2">Uncharacterized protein</fullName>
    </submittedName>
</protein>
<sequence>MNAIGRETALAPAASCVDAYWLDSHRHDQLSCLVRVQARQDARGGGSSDAPRPEEDGDRPSPGSPSAHERRHPAEPWIVPPGLPPRLPSPPPPLGADG</sequence>
<dbReference type="EMBL" id="VAWE01000001">
    <property type="protein sequence ID" value="TLQ42276.1"/>
    <property type="molecule type" value="Genomic_DNA"/>
</dbReference>
<gene>
    <name evidence="2" type="ORF">FEF34_02650</name>
</gene>
<feature type="region of interest" description="Disordered" evidence="1">
    <location>
        <begin position="39"/>
        <end position="98"/>
    </location>
</feature>
<dbReference type="Proteomes" id="UP000305921">
    <property type="component" value="Unassembled WGS sequence"/>
</dbReference>
<reference evidence="2 3" key="1">
    <citation type="submission" date="2019-05" db="EMBL/GenBank/DDBJ databases">
        <title>Streptomyces marianii sp. nov., a novel marine actinomycete from southern coast of India.</title>
        <authorList>
            <person name="Iniyan A.M."/>
            <person name="Wink J."/>
            <person name="Ramprasad E."/>
            <person name="Ramana C.V."/>
            <person name="Bunk B."/>
            <person name="Sproer C."/>
            <person name="Joseph F.-J.R.S."/>
            <person name="Vincent S.G.P."/>
        </authorList>
    </citation>
    <scope>NUCLEOTIDE SEQUENCE [LARGE SCALE GENOMIC DNA]</scope>
    <source>
        <strain evidence="2 3">ICN19</strain>
    </source>
</reference>
<evidence type="ECO:0000256" key="1">
    <source>
        <dbReference type="SAM" id="MobiDB-lite"/>
    </source>
</evidence>